<evidence type="ECO:0000259" key="3">
    <source>
        <dbReference type="PROSITE" id="PS51123"/>
    </source>
</evidence>
<keyword evidence="1" id="KW-0472">Membrane</keyword>
<dbReference type="PANTHER" id="PTHR30329">
    <property type="entry name" value="STATOR ELEMENT OF FLAGELLAR MOTOR COMPLEX"/>
    <property type="match status" value="1"/>
</dbReference>
<dbReference type="PROSITE" id="PS51123">
    <property type="entry name" value="OMPA_2"/>
    <property type="match status" value="1"/>
</dbReference>
<accession>A0A2W7TY71</accession>
<dbReference type="SUPFAM" id="SSF103088">
    <property type="entry name" value="OmpA-like"/>
    <property type="match status" value="2"/>
</dbReference>
<sequence length="294" mass="33875">MKFFATLLFSFTVSCVFAQEQVSFFFESNKFVLQKQELLKLNKWLNVNETVKVVGVHGFCDEEGSVGYNDTLAKKRIDYVFNIIKSKVKIREDFKTRNFGELHTSSPIQAENRKVTLYYILPKDFANEEKIIAKKQEVALEKIKPKIKFSDVYVFENPDGSTVNIKIDTVFMKKVSLANVGEKLKLESMNFFVDTFAIMPQSRSVMFELLTVMQSCPDLKIQIQGHICCVKKDVRDLSTQRAKAICKFLEYNGIEKNRMTFIGFGSSKPLYALPEKTEGEREANRRVEIEIMAN</sequence>
<keyword evidence="2" id="KW-0732">Signal</keyword>
<dbReference type="PROSITE" id="PS51257">
    <property type="entry name" value="PROKAR_LIPOPROTEIN"/>
    <property type="match status" value="1"/>
</dbReference>
<dbReference type="Gene3D" id="3.30.1330.60">
    <property type="entry name" value="OmpA-like domain"/>
    <property type="match status" value="2"/>
</dbReference>
<dbReference type="AlphaFoldDB" id="A0A2W7TY71"/>
<protein>
    <submittedName>
        <fullName evidence="4">OmpA family protein</fullName>
    </submittedName>
</protein>
<name>A0A2W7TY71_9FLAO</name>
<evidence type="ECO:0000256" key="1">
    <source>
        <dbReference type="PROSITE-ProRule" id="PRU00473"/>
    </source>
</evidence>
<dbReference type="PANTHER" id="PTHR30329:SF21">
    <property type="entry name" value="LIPOPROTEIN YIAD-RELATED"/>
    <property type="match status" value="1"/>
</dbReference>
<dbReference type="InterPro" id="IPR050330">
    <property type="entry name" value="Bact_OuterMem_StrucFunc"/>
</dbReference>
<feature type="chain" id="PRO_5015965245" evidence="2">
    <location>
        <begin position="19"/>
        <end position="294"/>
    </location>
</feature>
<feature type="signal peptide" evidence="2">
    <location>
        <begin position="1"/>
        <end position="18"/>
    </location>
</feature>
<dbReference type="OrthoDB" id="9782229at2"/>
<dbReference type="Pfam" id="PF00691">
    <property type="entry name" value="OmpA"/>
    <property type="match status" value="1"/>
</dbReference>
<dbReference type="RefSeq" id="WP_111409351.1">
    <property type="nucleotide sequence ID" value="NZ_QKXH01000003.1"/>
</dbReference>
<reference evidence="4 5" key="1">
    <citation type="submission" date="2018-06" db="EMBL/GenBank/DDBJ databases">
        <title>Flavobacterium sp IMCC34762, genome.</title>
        <authorList>
            <person name="Joung Y."/>
            <person name="Cho J."/>
            <person name="Song J."/>
        </authorList>
    </citation>
    <scope>NUCLEOTIDE SEQUENCE [LARGE SCALE GENOMIC DNA]</scope>
    <source>
        <strain evidence="4 5">IMCC34762</strain>
    </source>
</reference>
<feature type="domain" description="OmpA-like" evidence="3">
    <location>
        <begin position="180"/>
        <end position="294"/>
    </location>
</feature>
<dbReference type="EMBL" id="QKXH01000003">
    <property type="protein sequence ID" value="PZX94316.1"/>
    <property type="molecule type" value="Genomic_DNA"/>
</dbReference>
<organism evidence="4 5">
    <name type="scientific">Flavobacterium aquariorum</name>
    <dbReference type="NCBI Taxonomy" id="2217670"/>
    <lineage>
        <taxon>Bacteria</taxon>
        <taxon>Pseudomonadati</taxon>
        <taxon>Bacteroidota</taxon>
        <taxon>Flavobacteriia</taxon>
        <taxon>Flavobacteriales</taxon>
        <taxon>Flavobacteriaceae</taxon>
        <taxon>Flavobacterium</taxon>
    </lineage>
</organism>
<gene>
    <name evidence="4" type="ORF">DOS84_06740</name>
</gene>
<dbReference type="InterPro" id="IPR036737">
    <property type="entry name" value="OmpA-like_sf"/>
</dbReference>
<dbReference type="CDD" id="cd07185">
    <property type="entry name" value="OmpA_C-like"/>
    <property type="match status" value="1"/>
</dbReference>
<proteinExistence type="predicted"/>
<dbReference type="GO" id="GO:0016020">
    <property type="term" value="C:membrane"/>
    <property type="evidence" value="ECO:0007669"/>
    <property type="project" value="UniProtKB-UniRule"/>
</dbReference>
<comment type="caution">
    <text evidence="4">The sequence shown here is derived from an EMBL/GenBank/DDBJ whole genome shotgun (WGS) entry which is preliminary data.</text>
</comment>
<keyword evidence="5" id="KW-1185">Reference proteome</keyword>
<evidence type="ECO:0000313" key="4">
    <source>
        <dbReference type="EMBL" id="PZX94316.1"/>
    </source>
</evidence>
<dbReference type="Proteomes" id="UP000249177">
    <property type="component" value="Unassembled WGS sequence"/>
</dbReference>
<evidence type="ECO:0000256" key="2">
    <source>
        <dbReference type="SAM" id="SignalP"/>
    </source>
</evidence>
<evidence type="ECO:0000313" key="5">
    <source>
        <dbReference type="Proteomes" id="UP000249177"/>
    </source>
</evidence>
<dbReference type="InterPro" id="IPR006665">
    <property type="entry name" value="OmpA-like"/>
</dbReference>